<reference evidence="4" key="1">
    <citation type="submission" date="2016-11" db="EMBL/GenBank/DDBJ databases">
        <authorList>
            <person name="Varghese N."/>
            <person name="Submissions S."/>
        </authorList>
    </citation>
    <scope>NUCLEOTIDE SEQUENCE</scope>
    <source>
        <strain evidence="4">DSM 4029</strain>
    </source>
</reference>
<protein>
    <submittedName>
        <fullName evidence="4">Ricin-type beta-trefoil lectin domain-like</fullName>
    </submittedName>
</protein>
<dbReference type="EMBL" id="WWVX01000001">
    <property type="protein sequence ID" value="MZL68562.1"/>
    <property type="molecule type" value="Genomic_DNA"/>
</dbReference>
<name>A0AAQ1RUP8_9FIRM</name>
<proteinExistence type="predicted"/>
<dbReference type="Gene3D" id="2.80.10.50">
    <property type="match status" value="2"/>
</dbReference>
<evidence type="ECO:0000313" key="4">
    <source>
        <dbReference type="EMBL" id="SHF65219.1"/>
    </source>
</evidence>
<organism evidence="4 5">
    <name type="scientific">Bittarella massiliensis</name>
    <name type="common">ex Durand et al. 2017</name>
    <dbReference type="NCBI Taxonomy" id="1720313"/>
    <lineage>
        <taxon>Bacteria</taxon>
        <taxon>Bacillati</taxon>
        <taxon>Bacillota</taxon>
        <taxon>Clostridia</taxon>
        <taxon>Eubacteriales</taxon>
        <taxon>Oscillospiraceae</taxon>
        <taxon>Bittarella (ex Durand et al. 2017)</taxon>
    </lineage>
</organism>
<dbReference type="AlphaFoldDB" id="A0AAQ1RUP8"/>
<dbReference type="CDD" id="cd00161">
    <property type="entry name" value="beta-trefoil_Ricin-like"/>
    <property type="match status" value="1"/>
</dbReference>
<gene>
    <name evidence="3" type="ORF">GT747_02070</name>
    <name evidence="4" type="ORF">SAMN05444424_0207</name>
</gene>
<evidence type="ECO:0000313" key="6">
    <source>
        <dbReference type="Proteomes" id="UP000474718"/>
    </source>
</evidence>
<reference evidence="3 6" key="3">
    <citation type="journal article" date="2019" name="Nat. Med.">
        <title>A library of human gut bacterial isolates paired with longitudinal multiomics data enables mechanistic microbiome research.</title>
        <authorList>
            <person name="Poyet M."/>
            <person name="Groussin M."/>
            <person name="Gibbons S.M."/>
            <person name="Avila-Pacheco J."/>
            <person name="Jiang X."/>
            <person name="Kearney S.M."/>
            <person name="Perrotta A.R."/>
            <person name="Berdy B."/>
            <person name="Zhao S."/>
            <person name="Lieberman T.D."/>
            <person name="Swanson P.K."/>
            <person name="Smith M."/>
            <person name="Roesemann S."/>
            <person name="Alexander J.E."/>
            <person name="Rich S.A."/>
            <person name="Livny J."/>
            <person name="Vlamakis H."/>
            <person name="Clish C."/>
            <person name="Bullock K."/>
            <person name="Deik A."/>
            <person name="Scott J."/>
            <person name="Pierce K.A."/>
            <person name="Xavier R.J."/>
            <person name="Alm E.J."/>
        </authorList>
    </citation>
    <scope>NUCLEOTIDE SEQUENCE [LARGE SCALE GENOMIC DNA]</scope>
    <source>
        <strain evidence="3 6">BIOML-A2</strain>
    </source>
</reference>
<feature type="compositionally biased region" description="Low complexity" evidence="1">
    <location>
        <begin position="153"/>
        <end position="165"/>
    </location>
</feature>
<keyword evidence="6" id="KW-1185">Reference proteome</keyword>
<dbReference type="Pfam" id="PF14200">
    <property type="entry name" value="RicinB_lectin_2"/>
    <property type="match status" value="1"/>
</dbReference>
<accession>A0AAQ1RUP8</accession>
<sequence length="197" mass="21427">MPAKETSLKLTATKVYTISAKDSTKVIEAAGEGREAIYLAEAGAAKEQQWQFKKEGRFYKILNKGTGKCLDVEMGGTDNGTRLHQWEFAGGDNQLWFLEEIGENLVRIKSKQTGKCLDIVDMAKCDGAQLQIWDDVAGDNQAWLITDVTPAKKTVTRTSKTASKTAAKKPAAKKAPAKKPAAKKPAAKKAAPKTEEK</sequence>
<dbReference type="SUPFAM" id="SSF50370">
    <property type="entry name" value="Ricin B-like lectins"/>
    <property type="match status" value="1"/>
</dbReference>
<dbReference type="Proteomes" id="UP000184089">
    <property type="component" value="Unassembled WGS sequence"/>
</dbReference>
<dbReference type="SMART" id="SM00458">
    <property type="entry name" value="RICIN"/>
    <property type="match status" value="1"/>
</dbReference>
<dbReference type="RefSeq" id="WP_021659391.1">
    <property type="nucleotide sequence ID" value="NZ_FQVY01000001.1"/>
</dbReference>
<evidence type="ECO:0000313" key="3">
    <source>
        <dbReference type="EMBL" id="MZL68562.1"/>
    </source>
</evidence>
<dbReference type="PROSITE" id="PS50231">
    <property type="entry name" value="RICIN_B_LECTIN"/>
    <property type="match status" value="1"/>
</dbReference>
<evidence type="ECO:0000256" key="1">
    <source>
        <dbReference type="SAM" id="MobiDB-lite"/>
    </source>
</evidence>
<comment type="caution">
    <text evidence="4">The sequence shown here is derived from an EMBL/GenBank/DDBJ whole genome shotgun (WGS) entry which is preliminary data.</text>
</comment>
<dbReference type="InterPro" id="IPR035992">
    <property type="entry name" value="Ricin_B-like_lectins"/>
</dbReference>
<evidence type="ECO:0000313" key="5">
    <source>
        <dbReference type="Proteomes" id="UP000184089"/>
    </source>
</evidence>
<evidence type="ECO:0000259" key="2">
    <source>
        <dbReference type="SMART" id="SM00458"/>
    </source>
</evidence>
<feature type="compositionally biased region" description="Basic residues" evidence="1">
    <location>
        <begin position="166"/>
        <end position="191"/>
    </location>
</feature>
<feature type="domain" description="Ricin B lectin" evidence="2">
    <location>
        <begin position="13"/>
        <end position="146"/>
    </location>
</feature>
<dbReference type="EMBL" id="FQVY01000001">
    <property type="protein sequence ID" value="SHF65219.1"/>
    <property type="molecule type" value="Genomic_DNA"/>
</dbReference>
<feature type="region of interest" description="Disordered" evidence="1">
    <location>
        <begin position="153"/>
        <end position="197"/>
    </location>
</feature>
<reference evidence="5" key="2">
    <citation type="submission" date="2016-11" db="EMBL/GenBank/DDBJ databases">
        <authorList>
            <person name="Jaros S."/>
            <person name="Januszkiewicz K."/>
            <person name="Wedrychowicz H."/>
        </authorList>
    </citation>
    <scope>NUCLEOTIDE SEQUENCE [LARGE SCALE GENOMIC DNA]</scope>
    <source>
        <strain evidence="5">DSM 4029</strain>
    </source>
</reference>
<dbReference type="Proteomes" id="UP000474718">
    <property type="component" value="Unassembled WGS sequence"/>
</dbReference>
<dbReference type="InterPro" id="IPR000772">
    <property type="entry name" value="Ricin_B_lectin"/>
</dbReference>